<organism evidence="2 3">
    <name type="scientific">Gymnopus androsaceus JB14</name>
    <dbReference type="NCBI Taxonomy" id="1447944"/>
    <lineage>
        <taxon>Eukaryota</taxon>
        <taxon>Fungi</taxon>
        <taxon>Dikarya</taxon>
        <taxon>Basidiomycota</taxon>
        <taxon>Agaricomycotina</taxon>
        <taxon>Agaricomycetes</taxon>
        <taxon>Agaricomycetidae</taxon>
        <taxon>Agaricales</taxon>
        <taxon>Marasmiineae</taxon>
        <taxon>Omphalotaceae</taxon>
        <taxon>Gymnopus</taxon>
    </lineage>
</organism>
<evidence type="ECO:0000313" key="3">
    <source>
        <dbReference type="Proteomes" id="UP000799118"/>
    </source>
</evidence>
<dbReference type="EMBL" id="ML770014">
    <property type="protein sequence ID" value="KAE9385212.1"/>
    <property type="molecule type" value="Genomic_DNA"/>
</dbReference>
<keyword evidence="3" id="KW-1185">Reference proteome</keyword>
<accession>A0A6A4GHT8</accession>
<evidence type="ECO:0000313" key="2">
    <source>
        <dbReference type="EMBL" id="KAE9385212.1"/>
    </source>
</evidence>
<name>A0A6A4GHT8_9AGAR</name>
<gene>
    <name evidence="2" type="ORF">BT96DRAFT_1007260</name>
</gene>
<feature type="region of interest" description="Disordered" evidence="1">
    <location>
        <begin position="60"/>
        <end position="81"/>
    </location>
</feature>
<proteinExistence type="predicted"/>
<protein>
    <submittedName>
        <fullName evidence="2">Uncharacterized protein</fullName>
    </submittedName>
</protein>
<reference evidence="2" key="1">
    <citation type="journal article" date="2019" name="Environ. Microbiol.">
        <title>Fungal ecological strategies reflected in gene transcription - a case study of two litter decomposers.</title>
        <authorList>
            <person name="Barbi F."/>
            <person name="Kohler A."/>
            <person name="Barry K."/>
            <person name="Baskaran P."/>
            <person name="Daum C."/>
            <person name="Fauchery L."/>
            <person name="Ihrmark K."/>
            <person name="Kuo A."/>
            <person name="LaButti K."/>
            <person name="Lipzen A."/>
            <person name="Morin E."/>
            <person name="Grigoriev I.V."/>
            <person name="Henrissat B."/>
            <person name="Lindahl B."/>
            <person name="Martin F."/>
        </authorList>
    </citation>
    <scope>NUCLEOTIDE SEQUENCE</scope>
    <source>
        <strain evidence="2">JB14</strain>
    </source>
</reference>
<dbReference type="Proteomes" id="UP000799118">
    <property type="component" value="Unassembled WGS sequence"/>
</dbReference>
<evidence type="ECO:0000256" key="1">
    <source>
        <dbReference type="SAM" id="MobiDB-lite"/>
    </source>
</evidence>
<dbReference type="AlphaFoldDB" id="A0A6A4GHT8"/>
<dbReference type="OrthoDB" id="2869144at2759"/>
<sequence>MAIQTYFTAACIFEKWLQYLENIHPSFQSGRVTIDWEAVQQLPVSQSVYAQLHHVEVEEIPDNPMQDGPPQGNNDHASADPLYSRGFVPNPINCETEMDQLRAAASEGQEPVILTMPAMHGAPLNEHAGLSIDIDAFPSLFPSGKVDFNASRDTKVTMQEWAAHLL</sequence>